<dbReference type="PANTHER" id="PTHR30474">
    <property type="entry name" value="CELL CYCLE PROTEIN"/>
    <property type="match status" value="1"/>
</dbReference>
<comment type="function">
    <text evidence="6">Peptidoglycan polymerase that is essential for cell wall elongation.</text>
</comment>
<evidence type="ECO:0000313" key="7">
    <source>
        <dbReference type="EMBL" id="BAO81712.1"/>
    </source>
</evidence>
<feature type="transmembrane region" description="Helical" evidence="6">
    <location>
        <begin position="289"/>
        <end position="306"/>
    </location>
</feature>
<dbReference type="InterPro" id="IPR011923">
    <property type="entry name" value="RodA/MrdB"/>
</dbReference>
<accession>A0A060NJH7</accession>
<sequence>MAVVIQNPPLWRRALPLVQGFDGPLLLAIALLTALGLLTMYSAAFEMPGRFETHARNLLIAAGVLFVAAQISPQRWLTLAAPMYLLGVALLLAVDLVGIERNGSQRWLDLGLLVIQPSEIMKLAMPLMLAWWFQKREGQLQGLDFLVAAVIVAVPTALILSQPDLGTSLLIASSGLFVIYFAGLSWKLIVPPVLLGLAGMVALVWMEPHWCQTGVDWVLLHDYQKVRVCTLLNPTADPLGSGFHIIQSMIAIGSGGLWGQGLLQGTQTQLDFVLERTTDFIFAAYAEEFGFLGVLLLLGAYFYLVWRGLKIAIEAPSLFTRLLAGALTLVHFVYAFVNIGMVSGILPVVGLPLPFLSFGGTAMVTLGASLGILLAIARSKRLQQS</sequence>
<dbReference type="KEGG" id="cbaa:SRAA_1858"/>
<feature type="transmembrane region" description="Helical" evidence="6">
    <location>
        <begin position="355"/>
        <end position="377"/>
    </location>
</feature>
<evidence type="ECO:0000313" key="8">
    <source>
        <dbReference type="Proteomes" id="UP000067461"/>
    </source>
</evidence>
<dbReference type="RefSeq" id="WP_045532324.1">
    <property type="nucleotide sequence ID" value="NZ_AP014568.1"/>
</dbReference>
<dbReference type="HAMAP" id="MF_02079">
    <property type="entry name" value="PGT_RodA"/>
    <property type="match status" value="1"/>
</dbReference>
<evidence type="ECO:0000256" key="3">
    <source>
        <dbReference type="ARBA" id="ARBA00022960"/>
    </source>
</evidence>
<dbReference type="GO" id="GO:0009252">
    <property type="term" value="P:peptidoglycan biosynthetic process"/>
    <property type="evidence" value="ECO:0007669"/>
    <property type="project" value="UniProtKB-UniRule"/>
</dbReference>
<keyword evidence="5 6" id="KW-0472">Membrane</keyword>
<comment type="subcellular location">
    <subcellularLocation>
        <location evidence="6">Cell inner membrane</location>
        <topology evidence="6">Multi-pass membrane protein</topology>
    </subcellularLocation>
    <subcellularLocation>
        <location evidence="1">Membrane</location>
        <topology evidence="1">Multi-pass membrane protein</topology>
    </subcellularLocation>
</comment>
<feature type="transmembrane region" description="Helical" evidence="6">
    <location>
        <begin position="79"/>
        <end position="98"/>
    </location>
</feature>
<evidence type="ECO:0000256" key="1">
    <source>
        <dbReference type="ARBA" id="ARBA00004141"/>
    </source>
</evidence>
<dbReference type="GO" id="GO:0051301">
    <property type="term" value="P:cell division"/>
    <property type="evidence" value="ECO:0007669"/>
    <property type="project" value="UniProtKB-KW"/>
</dbReference>
<feature type="transmembrane region" description="Helical" evidence="6">
    <location>
        <begin position="145"/>
        <end position="161"/>
    </location>
</feature>
<evidence type="ECO:0000256" key="6">
    <source>
        <dbReference type="HAMAP-Rule" id="MF_02079"/>
    </source>
</evidence>
<evidence type="ECO:0000256" key="2">
    <source>
        <dbReference type="ARBA" id="ARBA00022692"/>
    </source>
</evidence>
<reference evidence="7 8" key="1">
    <citation type="journal article" date="2014" name="Nat. Commun.">
        <title>Physiological and genomic features of highly alkaliphilic hydrogen-utilizing Betaproteobacteria from a continental serpentinizing site.</title>
        <authorList>
            <person name="Suzuki S."/>
            <person name="Kuenen J.G."/>
            <person name="Schipper K."/>
            <person name="van der Velde S."/>
            <person name="Ishii S."/>
            <person name="Wu A."/>
            <person name="Sorokin D.Y."/>
            <person name="Tenney A."/>
            <person name="Meng X.Y."/>
            <person name="Morrill P.L."/>
            <person name="Kamagata Y."/>
            <person name="Muyzer G."/>
            <person name="Nealson K.H."/>
        </authorList>
    </citation>
    <scope>NUCLEOTIDE SEQUENCE [LARGE SCALE GENOMIC DNA]</scope>
    <source>
        <strain evidence="7 8">A1</strain>
    </source>
</reference>
<dbReference type="EC" id="2.4.99.28" evidence="6"/>
<proteinExistence type="inferred from homology"/>
<dbReference type="GO" id="GO:0071555">
    <property type="term" value="P:cell wall organization"/>
    <property type="evidence" value="ECO:0007669"/>
    <property type="project" value="UniProtKB-KW"/>
</dbReference>
<feature type="transmembrane region" description="Helical" evidence="6">
    <location>
        <begin position="168"/>
        <end position="189"/>
    </location>
</feature>
<feature type="transmembrane region" description="Helical" evidence="6">
    <location>
        <begin position="57"/>
        <end position="73"/>
    </location>
</feature>
<keyword evidence="6" id="KW-0328">Glycosyltransferase</keyword>
<feature type="transmembrane region" description="Helical" evidence="6">
    <location>
        <begin position="25"/>
        <end position="45"/>
    </location>
</feature>
<dbReference type="Proteomes" id="UP000067461">
    <property type="component" value="Chromosome"/>
</dbReference>
<dbReference type="GO" id="GO:0008360">
    <property type="term" value="P:regulation of cell shape"/>
    <property type="evidence" value="ECO:0007669"/>
    <property type="project" value="UniProtKB-KW"/>
</dbReference>
<keyword evidence="4 6" id="KW-1133">Transmembrane helix</keyword>
<organism evidence="7 8">
    <name type="scientific">Serpentinimonas raichei</name>
    <dbReference type="NCBI Taxonomy" id="1458425"/>
    <lineage>
        <taxon>Bacteria</taxon>
        <taxon>Pseudomonadati</taxon>
        <taxon>Pseudomonadota</taxon>
        <taxon>Betaproteobacteria</taxon>
        <taxon>Burkholderiales</taxon>
        <taxon>Comamonadaceae</taxon>
        <taxon>Serpentinimonas</taxon>
    </lineage>
</organism>
<dbReference type="AlphaFoldDB" id="A0A060NJH7"/>
<dbReference type="EMBL" id="AP014568">
    <property type="protein sequence ID" value="BAO81712.1"/>
    <property type="molecule type" value="Genomic_DNA"/>
</dbReference>
<dbReference type="STRING" id="1458425.SRAA_1858"/>
<dbReference type="HOGENOM" id="CLU_029243_2_2_4"/>
<dbReference type="GO" id="GO:0032153">
    <property type="term" value="C:cell division site"/>
    <property type="evidence" value="ECO:0007669"/>
    <property type="project" value="TreeGrafter"/>
</dbReference>
<evidence type="ECO:0000256" key="5">
    <source>
        <dbReference type="ARBA" id="ARBA00023136"/>
    </source>
</evidence>
<keyword evidence="8" id="KW-1185">Reference proteome</keyword>
<dbReference type="GO" id="GO:0008955">
    <property type="term" value="F:peptidoglycan glycosyltransferase activity"/>
    <property type="evidence" value="ECO:0007669"/>
    <property type="project" value="UniProtKB-UniRule"/>
</dbReference>
<gene>
    <name evidence="6" type="primary">mrdB</name>
    <name evidence="6" type="synonym">rodA</name>
    <name evidence="7" type="ORF">SRAA_1858</name>
</gene>
<keyword evidence="6" id="KW-0808">Transferase</keyword>
<feature type="transmembrane region" description="Helical" evidence="6">
    <location>
        <begin position="110"/>
        <end position="133"/>
    </location>
</feature>
<dbReference type="PANTHER" id="PTHR30474:SF1">
    <property type="entry name" value="PEPTIDOGLYCAN GLYCOSYLTRANSFERASE MRDB"/>
    <property type="match status" value="1"/>
</dbReference>
<dbReference type="NCBIfam" id="TIGR02210">
    <property type="entry name" value="rodA_shape"/>
    <property type="match status" value="1"/>
</dbReference>
<keyword evidence="6" id="KW-0961">Cell wall biogenesis/degradation</keyword>
<comment type="similarity">
    <text evidence="6">Belongs to the SEDS family. MrdB/RodA subfamily.</text>
</comment>
<evidence type="ECO:0000256" key="4">
    <source>
        <dbReference type="ARBA" id="ARBA00022989"/>
    </source>
</evidence>
<dbReference type="GO" id="GO:0005886">
    <property type="term" value="C:plasma membrane"/>
    <property type="evidence" value="ECO:0007669"/>
    <property type="project" value="UniProtKB-SubCell"/>
</dbReference>
<comment type="pathway">
    <text evidence="6">Cell wall biogenesis; peptidoglycan biosynthesis.</text>
</comment>
<keyword evidence="3 6" id="KW-0133">Cell shape</keyword>
<dbReference type="Pfam" id="PF01098">
    <property type="entry name" value="FTSW_RODA_SPOVE"/>
    <property type="match status" value="1"/>
</dbReference>
<keyword evidence="6" id="KW-0997">Cell inner membrane</keyword>
<feature type="transmembrane region" description="Helical" evidence="6">
    <location>
        <begin position="318"/>
        <end position="349"/>
    </location>
</feature>
<dbReference type="GO" id="GO:0015648">
    <property type="term" value="F:lipid-linked peptidoglycan transporter activity"/>
    <property type="evidence" value="ECO:0007669"/>
    <property type="project" value="TreeGrafter"/>
</dbReference>
<keyword evidence="7" id="KW-0131">Cell cycle</keyword>
<dbReference type="UniPathway" id="UPA00219"/>
<name>A0A060NJH7_9BURK</name>
<protein>
    <recommendedName>
        <fullName evidence="6">Peptidoglycan glycosyltransferase MrdB</fullName>
        <shortName evidence="6">PGT</shortName>
        <ecNumber evidence="6">2.4.99.28</ecNumber>
    </recommendedName>
    <alternativeName>
        <fullName evidence="6">Cell elongation protein RodA</fullName>
    </alternativeName>
    <alternativeName>
        <fullName evidence="6">Cell wall polymerase</fullName>
    </alternativeName>
    <alternativeName>
        <fullName evidence="6">Peptidoglycan polymerase</fullName>
        <shortName evidence="6">PG polymerase</shortName>
    </alternativeName>
</protein>
<keyword evidence="6" id="KW-1003">Cell membrane</keyword>
<keyword evidence="6" id="KW-0573">Peptidoglycan synthesis</keyword>
<keyword evidence="7" id="KW-0132">Cell division</keyword>
<dbReference type="InterPro" id="IPR001182">
    <property type="entry name" value="FtsW/RodA"/>
</dbReference>
<dbReference type="OrthoDB" id="9768187at2"/>
<comment type="catalytic activity">
    <reaction evidence="6">
        <text>[GlcNAc-(1-&gt;4)-Mur2Ac(oyl-L-Ala-gamma-D-Glu-L-Lys-D-Ala-D-Ala)](n)-di-trans,octa-cis-undecaprenyl diphosphate + beta-D-GlcNAc-(1-&gt;4)-Mur2Ac(oyl-L-Ala-gamma-D-Glu-L-Lys-D-Ala-D-Ala)-di-trans,octa-cis-undecaprenyl diphosphate = [GlcNAc-(1-&gt;4)-Mur2Ac(oyl-L-Ala-gamma-D-Glu-L-Lys-D-Ala-D-Ala)](n+1)-di-trans,octa-cis-undecaprenyl diphosphate + di-trans,octa-cis-undecaprenyl diphosphate + H(+)</text>
        <dbReference type="Rhea" id="RHEA:23708"/>
        <dbReference type="Rhea" id="RHEA-COMP:9602"/>
        <dbReference type="Rhea" id="RHEA-COMP:9603"/>
        <dbReference type="ChEBI" id="CHEBI:15378"/>
        <dbReference type="ChEBI" id="CHEBI:58405"/>
        <dbReference type="ChEBI" id="CHEBI:60033"/>
        <dbReference type="ChEBI" id="CHEBI:78435"/>
        <dbReference type="EC" id="2.4.99.28"/>
    </reaction>
</comment>
<keyword evidence="2 6" id="KW-0812">Transmembrane</keyword>